<dbReference type="AlphaFoldDB" id="A0A1I0RMK6"/>
<dbReference type="InterPro" id="IPR008949">
    <property type="entry name" value="Isoprenoid_synthase_dom_sf"/>
</dbReference>
<name>A0A1I0RMK6_9FLAO</name>
<dbReference type="InterPro" id="IPR034686">
    <property type="entry name" value="Terpene_cyclase-like_2"/>
</dbReference>
<evidence type="ECO:0000313" key="2">
    <source>
        <dbReference type="EMBL" id="SEW42255.1"/>
    </source>
</evidence>
<accession>A0A1I0RMK6</accession>
<keyword evidence="1" id="KW-0479">Metal-binding</keyword>
<dbReference type="RefSeq" id="WP_089793791.1">
    <property type="nucleotide sequence ID" value="NZ_FOIU01000002.1"/>
</dbReference>
<keyword evidence="3" id="KW-1185">Reference proteome</keyword>
<proteinExistence type="inferred from homology"/>
<dbReference type="Pfam" id="PF19086">
    <property type="entry name" value="Terpene_syn_C_2"/>
    <property type="match status" value="1"/>
</dbReference>
<dbReference type="SFLD" id="SFLDS00005">
    <property type="entry name" value="Isoprenoid_Synthase_Type_I"/>
    <property type="match status" value="1"/>
</dbReference>
<evidence type="ECO:0000256" key="1">
    <source>
        <dbReference type="RuleBase" id="RU366034"/>
    </source>
</evidence>
<dbReference type="Gene3D" id="1.10.600.10">
    <property type="entry name" value="Farnesyl Diphosphate Synthase"/>
    <property type="match status" value="1"/>
</dbReference>
<evidence type="ECO:0000313" key="3">
    <source>
        <dbReference type="Proteomes" id="UP000199469"/>
    </source>
</evidence>
<keyword evidence="1" id="KW-0460">Magnesium</keyword>
<dbReference type="SFLD" id="SFLDG01020">
    <property type="entry name" value="Terpene_Cyclase_Like_2"/>
    <property type="match status" value="1"/>
</dbReference>
<comment type="cofactor">
    <cofactor evidence="1">
        <name>Mg(2+)</name>
        <dbReference type="ChEBI" id="CHEBI:18420"/>
    </cofactor>
</comment>
<dbReference type="SUPFAM" id="SSF48576">
    <property type="entry name" value="Terpenoid synthases"/>
    <property type="match status" value="1"/>
</dbReference>
<protein>
    <recommendedName>
        <fullName evidence="1">Terpene synthase</fullName>
        <ecNumber evidence="1">4.2.3.-</ecNumber>
    </recommendedName>
</protein>
<keyword evidence="1" id="KW-0456">Lyase</keyword>
<gene>
    <name evidence="2" type="ORF">SAMN05421841_2932</name>
</gene>
<dbReference type="Proteomes" id="UP000199469">
    <property type="component" value="Unassembled WGS sequence"/>
</dbReference>
<dbReference type="EMBL" id="FOIU01000002">
    <property type="protein sequence ID" value="SEW42255.1"/>
    <property type="molecule type" value="Genomic_DNA"/>
</dbReference>
<dbReference type="OrthoDB" id="1223397at2"/>
<dbReference type="GO" id="GO:0010333">
    <property type="term" value="F:terpene synthase activity"/>
    <property type="evidence" value="ECO:0007669"/>
    <property type="project" value="InterPro"/>
</dbReference>
<organism evidence="2 3">
    <name type="scientific">Chryseobacterium wanjuense</name>
    <dbReference type="NCBI Taxonomy" id="356305"/>
    <lineage>
        <taxon>Bacteria</taxon>
        <taxon>Pseudomonadati</taxon>
        <taxon>Bacteroidota</taxon>
        <taxon>Flavobacteriia</taxon>
        <taxon>Flavobacteriales</taxon>
        <taxon>Weeksellaceae</taxon>
        <taxon>Chryseobacterium group</taxon>
        <taxon>Chryseobacterium</taxon>
    </lineage>
</organism>
<sequence length="311" mass="36577">MKTPTFTIEYPFELRHNPHLESLEKQVSTWIDDYKCLPESLKKRYRKSNFGKFTTSFFPAANAEQSTIIGRWILAAFAFDDLYGSNSLENLRLQCQKVIDILEGKATEFENEIFEAFGTVRKEILSAVTENWMKRFVAHHQFWFEGMEEETIYSYNDKVSYPSLEEYKIIREKVSGGRTLCDFLEVISGFIMPDEIFSHPAIFRIRQLVTLMLSWFNDIHSVPWELERGEATNLVLVIKNENSCTMEEAYDKAIEIHDDDLAEFIRIKENLPDFGRYNEQVRKYIDHAELLLKGQEIWYFGGTERYTSAEK</sequence>
<dbReference type="PANTHER" id="PTHR35201">
    <property type="entry name" value="TERPENE SYNTHASE"/>
    <property type="match status" value="1"/>
</dbReference>
<dbReference type="EC" id="4.2.3.-" evidence="1"/>
<dbReference type="STRING" id="356305.SAMN05421841_2932"/>
<dbReference type="PANTHER" id="PTHR35201:SF4">
    <property type="entry name" value="BETA-PINACENE SYNTHASE-RELATED"/>
    <property type="match status" value="1"/>
</dbReference>
<reference evidence="3" key="1">
    <citation type="submission" date="2016-10" db="EMBL/GenBank/DDBJ databases">
        <authorList>
            <person name="Varghese N."/>
            <person name="Submissions S."/>
        </authorList>
    </citation>
    <scope>NUCLEOTIDE SEQUENCE [LARGE SCALE GENOMIC DNA]</scope>
    <source>
        <strain evidence="3">DSM 17724</strain>
    </source>
</reference>
<comment type="similarity">
    <text evidence="1">Belongs to the terpene synthase family.</text>
</comment>
<dbReference type="GO" id="GO:0046872">
    <property type="term" value="F:metal ion binding"/>
    <property type="evidence" value="ECO:0007669"/>
    <property type="project" value="UniProtKB-KW"/>
</dbReference>